<feature type="region of interest" description="Disordered" evidence="4">
    <location>
        <begin position="140"/>
        <end position="165"/>
    </location>
</feature>
<evidence type="ECO:0000256" key="4">
    <source>
        <dbReference type="SAM" id="MobiDB-lite"/>
    </source>
</evidence>
<dbReference type="NCBIfam" id="NF001380">
    <property type="entry name" value="PRK00279.1-2"/>
    <property type="match status" value="1"/>
</dbReference>
<dbReference type="PANTHER" id="PTHR23359">
    <property type="entry name" value="NUCLEOTIDE KINASE"/>
    <property type="match status" value="1"/>
</dbReference>
<accession>A0A6J7KKC5</accession>
<keyword evidence="2" id="KW-0547">Nucleotide-binding</keyword>
<dbReference type="InterPro" id="IPR027417">
    <property type="entry name" value="P-loop_NTPase"/>
</dbReference>
<dbReference type="NCBIfam" id="NF011100">
    <property type="entry name" value="PRK14527.1"/>
    <property type="match status" value="1"/>
</dbReference>
<organism evidence="6">
    <name type="scientific">freshwater metagenome</name>
    <dbReference type="NCBI Taxonomy" id="449393"/>
    <lineage>
        <taxon>unclassified sequences</taxon>
        <taxon>metagenomes</taxon>
        <taxon>ecological metagenomes</taxon>
    </lineage>
</organism>
<dbReference type="HAMAP" id="MF_00235">
    <property type="entry name" value="Adenylate_kinase_Adk"/>
    <property type="match status" value="1"/>
</dbReference>
<dbReference type="AlphaFoldDB" id="A0A6J7KKC5"/>
<dbReference type="Pfam" id="PF00406">
    <property type="entry name" value="ADK"/>
    <property type="match status" value="1"/>
</dbReference>
<dbReference type="NCBIfam" id="NF001381">
    <property type="entry name" value="PRK00279.1-3"/>
    <property type="match status" value="1"/>
</dbReference>
<evidence type="ECO:0000256" key="1">
    <source>
        <dbReference type="ARBA" id="ARBA00022679"/>
    </source>
</evidence>
<keyword evidence="3" id="KW-0418">Kinase</keyword>
<dbReference type="PRINTS" id="PR00094">
    <property type="entry name" value="ADENYLTKNASE"/>
</dbReference>
<evidence type="ECO:0000313" key="6">
    <source>
        <dbReference type="EMBL" id="CAB4954939.1"/>
    </source>
</evidence>
<dbReference type="EMBL" id="CAFBMK010000387">
    <property type="protein sequence ID" value="CAB4954939.1"/>
    <property type="molecule type" value="Genomic_DNA"/>
</dbReference>
<protein>
    <submittedName>
        <fullName evidence="6">Unannotated protein</fullName>
    </submittedName>
</protein>
<proteinExistence type="inferred from homology"/>
<evidence type="ECO:0000256" key="2">
    <source>
        <dbReference type="ARBA" id="ARBA00022741"/>
    </source>
</evidence>
<dbReference type="InterPro" id="IPR033690">
    <property type="entry name" value="Adenylat_kinase_CS"/>
</dbReference>
<dbReference type="InterPro" id="IPR000850">
    <property type="entry name" value="Adenylat/UMP-CMP_kin"/>
</dbReference>
<dbReference type="GO" id="GO:0005524">
    <property type="term" value="F:ATP binding"/>
    <property type="evidence" value="ECO:0007669"/>
    <property type="project" value="InterPro"/>
</dbReference>
<feature type="compositionally biased region" description="Basic and acidic residues" evidence="4">
    <location>
        <begin position="140"/>
        <end position="151"/>
    </location>
</feature>
<dbReference type="SUPFAM" id="SSF57774">
    <property type="entry name" value="Microbial and mitochondrial ADK, insert 'zinc finger' domain"/>
    <property type="match status" value="1"/>
</dbReference>
<dbReference type="GO" id="GO:0004017">
    <property type="term" value="F:AMP kinase activity"/>
    <property type="evidence" value="ECO:0007669"/>
    <property type="project" value="InterPro"/>
</dbReference>
<dbReference type="Gene3D" id="3.40.50.300">
    <property type="entry name" value="P-loop containing nucleotide triphosphate hydrolases"/>
    <property type="match status" value="1"/>
</dbReference>
<sequence length="223" mass="24425">MAELNLILLGPPGAGKGTQGERLTSKETLEYVVTGNILRAAVKEGTELGVQAKAFMDAGDLVPDELVIGLILERVRSEEARDGFVLDGFPRNVAQGEALGEALGELGRDISGVLLIDVPDDDIVRRLSGRRVSQSGRIYHLEHDPPKVPGKDDDDGSDLIQRDDDKPETIRKRLAVYHEQTEPLVAFYEEQGLLHRFDGTAPAEEVEAHLRKTVSTLRLEDAV</sequence>
<dbReference type="SUPFAM" id="SSF52540">
    <property type="entry name" value="P-loop containing nucleoside triphosphate hydrolases"/>
    <property type="match status" value="1"/>
</dbReference>
<dbReference type="FunFam" id="3.40.50.300:FF:000106">
    <property type="entry name" value="Adenylate kinase mitochondrial"/>
    <property type="match status" value="1"/>
</dbReference>
<evidence type="ECO:0000256" key="3">
    <source>
        <dbReference type="ARBA" id="ARBA00022777"/>
    </source>
</evidence>
<evidence type="ECO:0000259" key="5">
    <source>
        <dbReference type="Pfam" id="PF05191"/>
    </source>
</evidence>
<dbReference type="InterPro" id="IPR036193">
    <property type="entry name" value="ADK_active_lid_dom_sf"/>
</dbReference>
<feature type="domain" description="Adenylate kinase active site lid" evidence="5">
    <location>
        <begin position="133"/>
        <end position="164"/>
    </location>
</feature>
<keyword evidence="1" id="KW-0808">Transferase</keyword>
<dbReference type="InterPro" id="IPR007862">
    <property type="entry name" value="Adenylate_kinase_lid-dom"/>
</dbReference>
<reference evidence="6" key="1">
    <citation type="submission" date="2020-05" db="EMBL/GenBank/DDBJ databases">
        <authorList>
            <person name="Chiriac C."/>
            <person name="Salcher M."/>
            <person name="Ghai R."/>
            <person name="Kavagutti S V."/>
        </authorList>
    </citation>
    <scope>NUCLEOTIDE SEQUENCE</scope>
</reference>
<dbReference type="PROSITE" id="PS00113">
    <property type="entry name" value="ADENYLATE_KINASE"/>
    <property type="match status" value="1"/>
</dbReference>
<gene>
    <name evidence="6" type="ORF">UFOPK3564_03702</name>
</gene>
<dbReference type="CDD" id="cd01428">
    <property type="entry name" value="ADK"/>
    <property type="match status" value="1"/>
</dbReference>
<dbReference type="Pfam" id="PF05191">
    <property type="entry name" value="ADK_lid"/>
    <property type="match status" value="1"/>
</dbReference>
<dbReference type="InterPro" id="IPR006259">
    <property type="entry name" value="Adenyl_kin_sub"/>
</dbReference>
<dbReference type="NCBIfam" id="TIGR01351">
    <property type="entry name" value="adk"/>
    <property type="match status" value="1"/>
</dbReference>
<name>A0A6J7KKC5_9ZZZZ</name>